<reference evidence="6" key="2">
    <citation type="submission" date="2017-05" db="EMBL/GenBank/DDBJ databases">
        <title>Improved OligoMM genomes.</title>
        <authorList>
            <person name="Garzetti D."/>
        </authorList>
    </citation>
    <scope>NUCLEOTIDE SEQUENCE [LARGE SCALE GENOMIC DNA]</scope>
    <source>
        <strain evidence="6">KB18</strain>
    </source>
</reference>
<dbReference type="PANTHER" id="PTHR46517:SF1">
    <property type="entry name" value="FRUCTOSE-2,6-BISPHOSPHATASE TIGAR"/>
    <property type="match status" value="1"/>
</dbReference>
<dbReference type="SUPFAM" id="SSF53254">
    <property type="entry name" value="Phosphoglycerate mutase-like"/>
    <property type="match status" value="1"/>
</dbReference>
<proteinExistence type="predicted"/>
<evidence type="ECO:0000313" key="5">
    <source>
        <dbReference type="EMBL" id="QQR29075.1"/>
    </source>
</evidence>
<protein>
    <submittedName>
        <fullName evidence="5">Histidine phosphatase family protein</fullName>
    </submittedName>
</protein>
<dbReference type="EMBL" id="CP065321">
    <property type="protein sequence ID" value="QQR29075.1"/>
    <property type="molecule type" value="Genomic_DNA"/>
</dbReference>
<keyword evidence="1" id="KW-0378">Hydrolase</keyword>
<evidence type="ECO:0000256" key="1">
    <source>
        <dbReference type="ARBA" id="ARBA00022801"/>
    </source>
</evidence>
<dbReference type="InterPro" id="IPR013078">
    <property type="entry name" value="His_Pase_superF_clade-1"/>
</dbReference>
<accession>A0A1Z2XMX7</accession>
<dbReference type="InterPro" id="IPR029033">
    <property type="entry name" value="His_PPase_superfam"/>
</dbReference>
<dbReference type="EMBL" id="CP021422">
    <property type="protein sequence ID" value="ASB39785.1"/>
    <property type="molecule type" value="Genomic_DNA"/>
</dbReference>
<dbReference type="RefSeq" id="WP_066535659.1">
    <property type="nucleotide sequence ID" value="NZ_CP021422.1"/>
</dbReference>
<evidence type="ECO:0000313" key="4">
    <source>
        <dbReference type="EMBL" id="ASB39785.1"/>
    </source>
</evidence>
<dbReference type="PANTHER" id="PTHR46517">
    <property type="entry name" value="FRUCTOSE-2,6-BISPHOSPHATASE TIGAR"/>
    <property type="match status" value="1"/>
</dbReference>
<dbReference type="GO" id="GO:0045820">
    <property type="term" value="P:negative regulation of glycolytic process"/>
    <property type="evidence" value="ECO:0007669"/>
    <property type="project" value="TreeGrafter"/>
</dbReference>
<dbReference type="InterPro" id="IPR051695">
    <property type="entry name" value="Phosphoglycerate_Mutase"/>
</dbReference>
<dbReference type="GO" id="GO:0005829">
    <property type="term" value="C:cytosol"/>
    <property type="evidence" value="ECO:0007669"/>
    <property type="project" value="TreeGrafter"/>
</dbReference>
<dbReference type="SMART" id="SM00855">
    <property type="entry name" value="PGAM"/>
    <property type="match status" value="1"/>
</dbReference>
<keyword evidence="6" id="KW-1185">Reference proteome</keyword>
<dbReference type="KEGG" id="amur:ADH66_03420"/>
<dbReference type="Gene3D" id="3.40.50.1240">
    <property type="entry name" value="Phosphoglycerate mutase-like"/>
    <property type="match status" value="1"/>
</dbReference>
<dbReference type="GO" id="GO:0043456">
    <property type="term" value="P:regulation of pentose-phosphate shunt"/>
    <property type="evidence" value="ECO:0007669"/>
    <property type="project" value="TreeGrafter"/>
</dbReference>
<evidence type="ECO:0000313" key="7">
    <source>
        <dbReference type="Proteomes" id="UP000596035"/>
    </source>
</evidence>
<dbReference type="Pfam" id="PF00300">
    <property type="entry name" value="His_Phos_1"/>
    <property type="match status" value="1"/>
</dbReference>
<dbReference type="CDD" id="cd07067">
    <property type="entry name" value="HP_PGM_like"/>
    <property type="match status" value="1"/>
</dbReference>
<name>A0A1Z2XMX7_9FIRM</name>
<dbReference type="Proteomes" id="UP000196710">
    <property type="component" value="Chromosome"/>
</dbReference>
<evidence type="ECO:0000313" key="6">
    <source>
        <dbReference type="Proteomes" id="UP000196710"/>
    </source>
</evidence>
<evidence type="ECO:0000256" key="3">
    <source>
        <dbReference type="PIRSR" id="PIRSR613078-2"/>
    </source>
</evidence>
<dbReference type="GO" id="GO:0004331">
    <property type="term" value="F:fructose-2,6-bisphosphate 2-phosphatase activity"/>
    <property type="evidence" value="ECO:0007669"/>
    <property type="project" value="TreeGrafter"/>
</dbReference>
<evidence type="ECO:0000256" key="2">
    <source>
        <dbReference type="PIRSR" id="PIRSR613078-1"/>
    </source>
</evidence>
<feature type="binding site" evidence="3">
    <location>
        <begin position="8"/>
        <end position="15"/>
    </location>
    <ligand>
        <name>substrate</name>
    </ligand>
</feature>
<reference evidence="5 7" key="3">
    <citation type="submission" date="2020-11" db="EMBL/GenBank/DDBJ databases">
        <title>Closed and high quality bacterial genomes of the OMM12 community.</title>
        <authorList>
            <person name="Marbouty M."/>
            <person name="Lamy-Besnier Q."/>
            <person name="Debarbieux L."/>
            <person name="Koszul R."/>
        </authorList>
    </citation>
    <scope>NUCLEOTIDE SEQUENCE [LARGE SCALE GENOMIC DNA]</scope>
    <source>
        <strain evidence="5 7">KB18</strain>
    </source>
</reference>
<dbReference type="Proteomes" id="UP000596035">
    <property type="component" value="Chromosome"/>
</dbReference>
<sequence length="207" mass="23311">MITFYIVRHGQTLLNQLDRAQGWADSPLTASGKQAAKELGKALSSVAFQAACTSDTYRAFYTARLVLEENSQPDIPIHQDTRLREWCLDIMEAEQNSIFIKRVSEWLGGISFSEMNKRLPEVATAIKQHDTTGMAETFEQISKRLKELLISVGSVYPDGSNILVVTHAFLMKTVAYLFDFENIARLSKIGNADRMKLLFDGQNFRIG</sequence>
<feature type="active site" description="Proton donor/acceptor" evidence="2">
    <location>
        <position position="85"/>
    </location>
</feature>
<feature type="active site" description="Tele-phosphohistidine intermediate" evidence="2">
    <location>
        <position position="9"/>
    </location>
</feature>
<reference evidence="4" key="1">
    <citation type="journal article" date="2017" name="Genome Announc.">
        <title>High-Quality Whole-Genome Sequences of the Oligo-Mouse-Microbiota Bacterial Community.</title>
        <authorList>
            <person name="Garzetti D."/>
            <person name="Brugiroux S."/>
            <person name="Bunk B."/>
            <person name="Pukall R."/>
            <person name="McCoy K.D."/>
            <person name="Macpherson A.J."/>
            <person name="Stecher B."/>
        </authorList>
    </citation>
    <scope>NUCLEOTIDE SEQUENCE</scope>
    <source>
        <strain evidence="4">KB18</strain>
    </source>
</reference>
<gene>
    <name evidence="4" type="ORF">ADH66_03420</name>
    <name evidence="5" type="ORF">I5Q82_13475</name>
</gene>
<dbReference type="AlphaFoldDB" id="A0A1Z2XMX7"/>
<feature type="binding site" evidence="3">
    <location>
        <position position="58"/>
    </location>
    <ligand>
        <name>substrate</name>
    </ligand>
</feature>
<organism evidence="5 7">
    <name type="scientific">Acutalibacter muris</name>
    <dbReference type="NCBI Taxonomy" id="1796620"/>
    <lineage>
        <taxon>Bacteria</taxon>
        <taxon>Bacillati</taxon>
        <taxon>Bacillota</taxon>
        <taxon>Clostridia</taxon>
        <taxon>Eubacteriales</taxon>
        <taxon>Acutalibacteraceae</taxon>
        <taxon>Acutalibacter</taxon>
    </lineage>
</organism>
<dbReference type="InterPro" id="IPR001345">
    <property type="entry name" value="PG/BPGM_mutase_AS"/>
</dbReference>
<dbReference type="PROSITE" id="PS00175">
    <property type="entry name" value="PG_MUTASE"/>
    <property type="match status" value="1"/>
</dbReference>